<dbReference type="InterPro" id="IPR037187">
    <property type="entry name" value="DnaK_N"/>
</dbReference>
<dbReference type="GO" id="GO:0005737">
    <property type="term" value="C:cytoplasm"/>
    <property type="evidence" value="ECO:0007669"/>
    <property type="project" value="UniProtKB-SubCell"/>
</dbReference>
<dbReference type="GO" id="GO:0008270">
    <property type="term" value="F:zinc ion binding"/>
    <property type="evidence" value="ECO:0007669"/>
    <property type="project" value="UniProtKB-UniRule"/>
</dbReference>
<dbReference type="HOGENOM" id="CLU_043144_2_2_7"/>
<dbReference type="eggNOG" id="COG1734">
    <property type="taxonomic scope" value="Bacteria"/>
</dbReference>
<dbReference type="HAMAP" id="MF_00926">
    <property type="entry name" value="DksA"/>
    <property type="match status" value="1"/>
</dbReference>
<dbReference type="Pfam" id="PF01258">
    <property type="entry name" value="zf-dskA_traR"/>
    <property type="match status" value="1"/>
</dbReference>
<evidence type="ECO:0000256" key="3">
    <source>
        <dbReference type="ARBA" id="ARBA00022771"/>
    </source>
</evidence>
<comment type="similarity">
    <text evidence="5">Belongs to the DksA family.</text>
</comment>
<keyword evidence="2 5" id="KW-0479">Metal-binding</keyword>
<keyword evidence="10" id="KW-1185">Reference proteome</keyword>
<proteinExistence type="inferred from homology"/>
<dbReference type="GO" id="GO:0010468">
    <property type="term" value="P:regulation of gene expression"/>
    <property type="evidence" value="ECO:0007669"/>
    <property type="project" value="UniProtKB-UniRule"/>
</dbReference>
<sequence>MVYLPRRAEEGYMNQKDIEYFRDLLNSMLEEAQEKGDATLEDLTDNNEVCADPADRATMESDRAFTLRIRDRERRLIKKIRQALDRIEDGSFGVCEDCGEQIGVPRLKARPVTKLCINCKSKQEEDESLRGD</sequence>
<evidence type="ECO:0000259" key="8">
    <source>
        <dbReference type="Pfam" id="PF21157"/>
    </source>
</evidence>
<dbReference type="SUPFAM" id="SSF109635">
    <property type="entry name" value="DnaK suppressor protein DksA, alpha-hairpin domain"/>
    <property type="match status" value="1"/>
</dbReference>
<feature type="binding site" evidence="5">
    <location>
        <position position="119"/>
    </location>
    <ligand>
        <name>Zn(2+)</name>
        <dbReference type="ChEBI" id="CHEBI:29105"/>
    </ligand>
</feature>
<feature type="domain" description="DnaK suppressor protein DksA N-terminal" evidence="8">
    <location>
        <begin position="18"/>
        <end position="87"/>
    </location>
</feature>
<dbReference type="InterPro" id="IPR020458">
    <property type="entry name" value="Znf_DskA_TraR_CS"/>
</dbReference>
<dbReference type="KEGG" id="dde:Dde_2345"/>
<evidence type="ECO:0000256" key="4">
    <source>
        <dbReference type="ARBA" id="ARBA00022833"/>
    </source>
</evidence>
<gene>
    <name evidence="5" type="primary">dksA</name>
    <name evidence="9" type="ordered locus">Dde_2345</name>
</gene>
<comment type="subunit">
    <text evidence="5">Interacts directly with the RNA polymerase.</text>
</comment>
<dbReference type="PROSITE" id="PS01102">
    <property type="entry name" value="ZF_DKSA_1"/>
    <property type="match status" value="1"/>
</dbReference>
<dbReference type="Pfam" id="PF21157">
    <property type="entry name" value="DksA_N"/>
    <property type="match status" value="1"/>
</dbReference>
<dbReference type="InterPro" id="IPR012784">
    <property type="entry name" value="DksA_RNA_pol-bd"/>
</dbReference>
<feature type="binding site" evidence="5">
    <location>
        <position position="95"/>
    </location>
    <ligand>
        <name>Zn(2+)</name>
        <dbReference type="ChEBI" id="CHEBI:29105"/>
    </ligand>
</feature>
<dbReference type="Proteomes" id="UP000002710">
    <property type="component" value="Chromosome"/>
</dbReference>
<evidence type="ECO:0000313" key="10">
    <source>
        <dbReference type="Proteomes" id="UP000002710"/>
    </source>
</evidence>
<dbReference type="PROSITE" id="PS51128">
    <property type="entry name" value="ZF_DKSA_2"/>
    <property type="match status" value="1"/>
</dbReference>
<accession>Q30YV4</accession>
<organism evidence="9 10">
    <name type="scientific">Oleidesulfovibrio alaskensis (strain ATCC BAA-1058 / DSM 17464 / G20)</name>
    <name type="common">Desulfovibrio alaskensis</name>
    <dbReference type="NCBI Taxonomy" id="207559"/>
    <lineage>
        <taxon>Bacteria</taxon>
        <taxon>Pseudomonadati</taxon>
        <taxon>Thermodesulfobacteriota</taxon>
        <taxon>Desulfovibrionia</taxon>
        <taxon>Desulfovibrionales</taxon>
        <taxon>Desulfovibrionaceae</taxon>
        <taxon>Oleidesulfovibrio</taxon>
    </lineage>
</organism>
<dbReference type="NCBIfam" id="TIGR02420">
    <property type="entry name" value="dksA"/>
    <property type="match status" value="1"/>
</dbReference>
<evidence type="ECO:0000313" key="9">
    <source>
        <dbReference type="EMBL" id="ABB39142.1"/>
    </source>
</evidence>
<feature type="binding site" evidence="5">
    <location>
        <position position="116"/>
    </location>
    <ligand>
        <name>Zn(2+)</name>
        <dbReference type="ChEBI" id="CHEBI:29105"/>
    </ligand>
</feature>
<keyword evidence="4 5" id="KW-0862">Zinc</keyword>
<protein>
    <recommendedName>
        <fullName evidence="5">RNA polymerase-binding transcription factor DksA</fullName>
    </recommendedName>
</protein>
<evidence type="ECO:0000256" key="2">
    <source>
        <dbReference type="ARBA" id="ARBA00022723"/>
    </source>
</evidence>
<reference evidence="9 10" key="1">
    <citation type="journal article" date="2011" name="J. Bacteriol.">
        <title>Complete genome sequence and updated annotation of Desulfovibrio alaskensis G20.</title>
        <authorList>
            <person name="Hauser L.J."/>
            <person name="Land M.L."/>
            <person name="Brown S.D."/>
            <person name="Larimer F."/>
            <person name="Keller K.L."/>
            <person name="Rapp-Giles B.J."/>
            <person name="Price M.N."/>
            <person name="Lin M."/>
            <person name="Bruce D.C."/>
            <person name="Detter J.C."/>
            <person name="Tapia R."/>
            <person name="Han C.S."/>
            <person name="Goodwin L.A."/>
            <person name="Cheng J.F."/>
            <person name="Pitluck S."/>
            <person name="Copeland A."/>
            <person name="Lucas S."/>
            <person name="Nolan M."/>
            <person name="Lapidus A.L."/>
            <person name="Palumbo A.V."/>
            <person name="Wall J.D."/>
        </authorList>
    </citation>
    <scope>NUCLEOTIDE SEQUENCE [LARGE SCALE GENOMIC DNA]</scope>
    <source>
        <strain evidence="10">ATCC BAA 1058 / DSM 17464 / G20</strain>
    </source>
</reference>
<feature type="zinc finger region" description="dksA C4-type" evidence="6">
    <location>
        <begin position="95"/>
        <end position="119"/>
    </location>
</feature>
<dbReference type="PANTHER" id="PTHR33823">
    <property type="entry name" value="RNA POLYMERASE-BINDING TRANSCRIPTION FACTOR DKSA-RELATED"/>
    <property type="match status" value="1"/>
</dbReference>
<name>Q30YV4_OLEA2</name>
<comment type="subcellular location">
    <subcellularLocation>
        <location evidence="5">Cytoplasm</location>
    </subcellularLocation>
</comment>
<keyword evidence="1 5" id="KW-0963">Cytoplasm</keyword>
<evidence type="ECO:0000256" key="6">
    <source>
        <dbReference type="PROSITE-ProRule" id="PRU00510"/>
    </source>
</evidence>
<dbReference type="InterPro" id="IPR048489">
    <property type="entry name" value="DksA_N"/>
</dbReference>
<dbReference type="SUPFAM" id="SSF57716">
    <property type="entry name" value="Glucocorticoid receptor-like (DNA-binding domain)"/>
    <property type="match status" value="1"/>
</dbReference>
<feature type="domain" description="Zinc finger DksA/TraR C4-type" evidence="7">
    <location>
        <begin position="90"/>
        <end position="124"/>
    </location>
</feature>
<dbReference type="InterPro" id="IPR000962">
    <property type="entry name" value="Znf_DskA_TraR"/>
</dbReference>
<comment type="function">
    <text evidence="5">Transcription factor that acts by binding directly to the RNA polymerase (RNAP). Required for negative regulation of rRNA expression and positive regulation of several amino acid biosynthesis promoters.</text>
</comment>
<dbReference type="AlphaFoldDB" id="Q30YV4"/>
<dbReference type="Gene3D" id="1.20.120.910">
    <property type="entry name" value="DksA, coiled-coil domain"/>
    <property type="match status" value="1"/>
</dbReference>
<evidence type="ECO:0000256" key="5">
    <source>
        <dbReference type="HAMAP-Rule" id="MF_00926"/>
    </source>
</evidence>
<dbReference type="STRING" id="207559.Dde_2345"/>
<evidence type="ECO:0000256" key="1">
    <source>
        <dbReference type="ARBA" id="ARBA00022490"/>
    </source>
</evidence>
<dbReference type="EMBL" id="CP000112">
    <property type="protein sequence ID" value="ABB39142.1"/>
    <property type="molecule type" value="Genomic_DNA"/>
</dbReference>
<keyword evidence="3 5" id="KW-0863">Zinc-finger</keyword>
<feature type="binding site" evidence="5">
    <location>
        <position position="98"/>
    </location>
    <ligand>
        <name>Zn(2+)</name>
        <dbReference type="ChEBI" id="CHEBI:29105"/>
    </ligand>
</feature>
<evidence type="ECO:0000259" key="7">
    <source>
        <dbReference type="Pfam" id="PF01258"/>
    </source>
</evidence>
<dbReference type="PANTHER" id="PTHR33823:SF2">
    <property type="entry name" value="RNA POLYMERASE-BINDING TRANSCRIPTION FACTOR DKSA"/>
    <property type="match status" value="1"/>
</dbReference>